<dbReference type="OrthoDB" id="9812611at2"/>
<dbReference type="InterPro" id="IPR018873">
    <property type="entry name" value="KilA-N_DNA-bd_domain"/>
</dbReference>
<evidence type="ECO:0000313" key="2">
    <source>
        <dbReference type="EMBL" id="KYG28145.1"/>
    </source>
</evidence>
<reference evidence="2" key="1">
    <citation type="submission" date="2016-02" db="EMBL/GenBank/DDBJ databases">
        <title>Genome sequence of Bacillus trypoxylicola KCTC 13244(T).</title>
        <authorList>
            <person name="Jeong H."/>
            <person name="Park S.-H."/>
            <person name="Choi S.-K."/>
        </authorList>
    </citation>
    <scope>NUCLEOTIDE SEQUENCE [LARGE SCALE GENOMIC DNA]</scope>
    <source>
        <strain evidence="2">KCTC 13244</strain>
    </source>
</reference>
<dbReference type="Proteomes" id="UP000075806">
    <property type="component" value="Unassembled WGS sequence"/>
</dbReference>
<dbReference type="EMBL" id="LTAO01000034">
    <property type="protein sequence ID" value="KYG28145.1"/>
    <property type="molecule type" value="Genomic_DNA"/>
</dbReference>
<protein>
    <submittedName>
        <fullName evidence="2">Antirepressor</fullName>
    </submittedName>
</protein>
<keyword evidence="3" id="KW-1185">Reference proteome</keyword>
<proteinExistence type="predicted"/>
<sequence length="260" mass="30326">MNQLAVIEREGQRVLTTSQLSESFGADSKLINRNFQRNSKRFKEGKHFFSLTGSELREFKGSRQNDDSLKFTSVLYLWTEKGAWLHAKSLNTDEAWDAYEMLVDDYYNVKQTELNTSVLSPELQMFKHLFDTVAQKQIEDAERDKKLNRLETHVTTIKETFTEHKDEDWRKSINKMLREAARRTDGDHQGVRRMSYLKLEERARCNLAIRLTNLKDRLEEAGATKTRVKDANKLDVIESDTRLKEIYTTIVKELAIGSLV</sequence>
<comment type="caution">
    <text evidence="2">The sequence shown here is derived from an EMBL/GenBank/DDBJ whole genome shotgun (WGS) entry which is preliminary data.</text>
</comment>
<dbReference type="AlphaFoldDB" id="A0A161PZI4"/>
<dbReference type="Pfam" id="PF10543">
    <property type="entry name" value="ORF6N"/>
    <property type="match status" value="1"/>
</dbReference>
<dbReference type="RefSeq" id="WP_061949568.1">
    <property type="nucleotide sequence ID" value="NZ_LTAO01000034.1"/>
</dbReference>
<name>A0A161PZI4_9BACI</name>
<evidence type="ECO:0000313" key="3">
    <source>
        <dbReference type="Proteomes" id="UP000075806"/>
    </source>
</evidence>
<accession>A0A161PZI4</accession>
<dbReference type="STRING" id="519424.AZF04_09585"/>
<feature type="domain" description="KilA-N DNA-binding" evidence="1">
    <location>
        <begin position="6"/>
        <end position="89"/>
    </location>
</feature>
<organism evidence="2 3">
    <name type="scientific">Alkalihalobacillus trypoxylicola</name>
    <dbReference type="NCBI Taxonomy" id="519424"/>
    <lineage>
        <taxon>Bacteria</taxon>
        <taxon>Bacillati</taxon>
        <taxon>Bacillota</taxon>
        <taxon>Bacilli</taxon>
        <taxon>Bacillales</taxon>
        <taxon>Bacillaceae</taxon>
        <taxon>Alkalihalobacillus</taxon>
    </lineage>
</organism>
<evidence type="ECO:0000259" key="1">
    <source>
        <dbReference type="Pfam" id="PF10543"/>
    </source>
</evidence>
<gene>
    <name evidence="2" type="ORF">AZF04_09585</name>
</gene>